<dbReference type="RefSeq" id="WP_100745079.1">
    <property type="nucleotide sequence ID" value="NZ_NPDW01000004.1"/>
</dbReference>
<evidence type="ECO:0000256" key="2">
    <source>
        <dbReference type="SAM" id="Phobius"/>
    </source>
</evidence>
<keyword evidence="2" id="KW-1133">Transmembrane helix</keyword>
<evidence type="ECO:0000313" key="4">
    <source>
        <dbReference type="Proteomes" id="UP000232145"/>
    </source>
</evidence>
<dbReference type="AlphaFoldDB" id="A0A2N0AFH5"/>
<gene>
    <name evidence="3" type="ORF">CH364_18220</name>
</gene>
<dbReference type="Gene3D" id="2.20.110.10">
    <property type="entry name" value="Histone H3 K4-specific methyltransferase SET7/9 N-terminal domain"/>
    <property type="match status" value="3"/>
</dbReference>
<comment type="caution">
    <text evidence="3">The sequence shown here is derived from an EMBL/GenBank/DDBJ whole genome shotgun (WGS) entry which is preliminary data.</text>
</comment>
<dbReference type="PANTHER" id="PTHR23084:SF263">
    <property type="entry name" value="MORN REPEAT-CONTAINING PROTEIN 1"/>
    <property type="match status" value="1"/>
</dbReference>
<dbReference type="SUPFAM" id="SSF82185">
    <property type="entry name" value="Histone H3 K4-specific methyltransferase SET7/9 N-terminal domain"/>
    <property type="match status" value="2"/>
</dbReference>
<evidence type="ECO:0000313" key="3">
    <source>
        <dbReference type="EMBL" id="PJZ83011.1"/>
    </source>
</evidence>
<dbReference type="Proteomes" id="UP000232145">
    <property type="component" value="Unassembled WGS sequence"/>
</dbReference>
<sequence>MKFFQFSLKKRHLIFATFTLILFLAGAIFYVTYNRGKCSSGDCNTGFGVLELKDGTYYAGGFLNHRFHDFGILKHISGEKYEGYWHRGEKNGKGKIFYADGAFYEGNFRRNIKHGEGYYVWSDGTKISGFFVDGEPQGKCTLTLPNKLILVGEYDRGIVINGEGIYIYDDQSRYIGNWKNGKREGKGTMLSPSGEILKAGTWKSDHFQGP</sequence>
<dbReference type="EMBL" id="NPDX01000008">
    <property type="protein sequence ID" value="PJZ83011.1"/>
    <property type="molecule type" value="Genomic_DNA"/>
</dbReference>
<accession>A0A2N0AFH5</accession>
<keyword evidence="2" id="KW-0812">Transmembrane</keyword>
<keyword evidence="2" id="KW-0472">Membrane</keyword>
<dbReference type="PANTHER" id="PTHR23084">
    <property type="entry name" value="PHOSPHATIDYLINOSITOL-4-PHOSPHATE 5-KINASE RELATED"/>
    <property type="match status" value="1"/>
</dbReference>
<reference evidence="3 4" key="1">
    <citation type="submission" date="2017-07" db="EMBL/GenBank/DDBJ databases">
        <title>Leptospira spp. isolated from tropical soils.</title>
        <authorList>
            <person name="Thibeaux R."/>
            <person name="Iraola G."/>
            <person name="Ferres I."/>
            <person name="Bierque E."/>
            <person name="Girault D."/>
            <person name="Soupe-Gilbert M.-E."/>
            <person name="Picardeau M."/>
            <person name="Goarant C."/>
        </authorList>
    </citation>
    <scope>NUCLEOTIDE SEQUENCE [LARGE SCALE GENOMIC DNA]</scope>
    <source>
        <strain evidence="3 4">FH2-B-A1</strain>
    </source>
</reference>
<keyword evidence="4" id="KW-1185">Reference proteome</keyword>
<protein>
    <recommendedName>
        <fullName evidence="5">Membrane-binding protein</fullName>
    </recommendedName>
</protein>
<dbReference type="OrthoDB" id="346046at2"/>
<proteinExistence type="predicted"/>
<evidence type="ECO:0008006" key="5">
    <source>
        <dbReference type="Google" id="ProtNLM"/>
    </source>
</evidence>
<evidence type="ECO:0000256" key="1">
    <source>
        <dbReference type="ARBA" id="ARBA00022737"/>
    </source>
</evidence>
<dbReference type="SMART" id="SM00698">
    <property type="entry name" value="MORN"/>
    <property type="match status" value="3"/>
</dbReference>
<dbReference type="InterPro" id="IPR003409">
    <property type="entry name" value="MORN"/>
</dbReference>
<keyword evidence="1" id="KW-0677">Repeat</keyword>
<feature type="transmembrane region" description="Helical" evidence="2">
    <location>
        <begin position="12"/>
        <end position="33"/>
    </location>
</feature>
<name>A0A2N0AFH5_9LEPT</name>
<organism evidence="3 4">
    <name type="scientific">Leptospira harrisiae</name>
    <dbReference type="NCBI Taxonomy" id="2023189"/>
    <lineage>
        <taxon>Bacteria</taxon>
        <taxon>Pseudomonadati</taxon>
        <taxon>Spirochaetota</taxon>
        <taxon>Spirochaetia</taxon>
        <taxon>Leptospirales</taxon>
        <taxon>Leptospiraceae</taxon>
        <taxon>Leptospira</taxon>
    </lineage>
</organism>
<dbReference type="Pfam" id="PF02493">
    <property type="entry name" value="MORN"/>
    <property type="match status" value="5"/>
</dbReference>